<keyword evidence="9" id="KW-1185">Reference proteome</keyword>
<dbReference type="EMBL" id="CAJNOO010002302">
    <property type="protein sequence ID" value="CAF1254977.1"/>
    <property type="molecule type" value="Genomic_DNA"/>
</dbReference>
<dbReference type="Proteomes" id="UP000663864">
    <property type="component" value="Unassembled WGS sequence"/>
</dbReference>
<dbReference type="EMBL" id="CAJOAX010002452">
    <property type="protein sequence ID" value="CAF3797161.1"/>
    <property type="molecule type" value="Genomic_DNA"/>
</dbReference>
<evidence type="ECO:0000313" key="8">
    <source>
        <dbReference type="EMBL" id="CAF3946291.1"/>
    </source>
</evidence>
<name>A0A815AB47_9BILA</name>
<dbReference type="Proteomes" id="UP000663823">
    <property type="component" value="Unassembled WGS sequence"/>
</dbReference>
<evidence type="ECO:0000259" key="2">
    <source>
        <dbReference type="Pfam" id="PF08174"/>
    </source>
</evidence>
<feature type="compositionally biased region" description="Polar residues" evidence="1">
    <location>
        <begin position="202"/>
        <end position="212"/>
    </location>
</feature>
<accession>A0A815AB47</accession>
<evidence type="ECO:0000313" key="6">
    <source>
        <dbReference type="EMBL" id="CAF1473480.1"/>
    </source>
</evidence>
<dbReference type="GO" id="GO:0000281">
    <property type="term" value="P:mitotic cytokinesis"/>
    <property type="evidence" value="ECO:0007669"/>
    <property type="project" value="TreeGrafter"/>
</dbReference>
<dbReference type="GO" id="GO:0000915">
    <property type="term" value="P:actomyosin contractile ring assembly"/>
    <property type="evidence" value="ECO:0007669"/>
    <property type="project" value="TreeGrafter"/>
</dbReference>
<dbReference type="EMBL" id="CAJOBD010003408">
    <property type="protein sequence ID" value="CAF3946291.1"/>
    <property type="molecule type" value="Genomic_DNA"/>
</dbReference>
<evidence type="ECO:0000313" key="5">
    <source>
        <dbReference type="EMBL" id="CAF1254977.1"/>
    </source>
</evidence>
<dbReference type="OrthoDB" id="5817051at2759"/>
<dbReference type="PANTHER" id="PTHR21538">
    <property type="entry name" value="ANILLIN/RHOTEKIN RTKN"/>
    <property type="match status" value="1"/>
</dbReference>
<dbReference type="Proteomes" id="UP000663882">
    <property type="component" value="Unassembled WGS sequence"/>
</dbReference>
<reference evidence="5" key="1">
    <citation type="submission" date="2021-02" db="EMBL/GenBank/DDBJ databases">
        <authorList>
            <person name="Nowell W R."/>
        </authorList>
    </citation>
    <scope>NUCLEOTIDE SEQUENCE</scope>
</reference>
<dbReference type="EMBL" id="CAJNOT010001135">
    <property type="protein sequence ID" value="CAF1151621.1"/>
    <property type="molecule type" value="Genomic_DNA"/>
</dbReference>
<dbReference type="Pfam" id="PF08174">
    <property type="entry name" value="Anillin"/>
    <property type="match status" value="1"/>
</dbReference>
<dbReference type="GO" id="GO:0005826">
    <property type="term" value="C:actomyosin contractile ring"/>
    <property type="evidence" value="ECO:0007669"/>
    <property type="project" value="TreeGrafter"/>
</dbReference>
<evidence type="ECO:0000313" key="7">
    <source>
        <dbReference type="EMBL" id="CAF3797161.1"/>
    </source>
</evidence>
<dbReference type="AlphaFoldDB" id="A0A815AB47"/>
<evidence type="ECO:0000313" key="10">
    <source>
        <dbReference type="Proteomes" id="UP000663882"/>
    </source>
</evidence>
<dbReference type="GO" id="GO:0031106">
    <property type="term" value="P:septin ring organization"/>
    <property type="evidence" value="ECO:0007669"/>
    <property type="project" value="TreeGrafter"/>
</dbReference>
<organism evidence="5 10">
    <name type="scientific">Rotaria sordida</name>
    <dbReference type="NCBI Taxonomy" id="392033"/>
    <lineage>
        <taxon>Eukaryota</taxon>
        <taxon>Metazoa</taxon>
        <taxon>Spiralia</taxon>
        <taxon>Gnathifera</taxon>
        <taxon>Rotifera</taxon>
        <taxon>Eurotatoria</taxon>
        <taxon>Bdelloidea</taxon>
        <taxon>Philodinida</taxon>
        <taxon>Philodinidae</taxon>
        <taxon>Rotaria</taxon>
    </lineage>
</organism>
<sequence length="461" mass="53277">MNANHTSGEKRVVSFFIWDPELERKIDCEVKMIDGISKLLNVVTTAEQTIECNKALVLSQQRMLAFMSEIRRKQQNLLKRDDTNLEPTKATVILSDIRLPLVWIKMKKAKSEQKQFAVFCLARIGCEIIDTQMKFIDKQSTDILFTDKLTFENVPHNFQLDLEIYALNKSLALSTAAKDFAERYSFFSTHGSPRSRRKVPPSETTHQKTSNQPQSKFVLIARATYTKESAHKMAKVRNLTMERTQENPLMQLPIENTFLSRFLIQPLCYTRSATFAGIVEVNHVPYSCILNGGFLHGEEIMRSDYSQQRTFSIPITSDTIILSHNDHLSFSIYNRNLDQEEFFVQDLFILNIWIRALQQHIVDIRTWERTVEHLPSIRRYSYQPLTTSNSSINLTKKPILKTKARSLDNIYQKSITSECIVTNTLNSSKNISYISGYHTIDDDDDDDDDNNNDESVLHTRL</sequence>
<dbReference type="EMBL" id="CAJNOL010002190">
    <property type="protein sequence ID" value="CAF1473480.1"/>
    <property type="molecule type" value="Genomic_DNA"/>
</dbReference>
<protein>
    <recommendedName>
        <fullName evidence="2">Anillin homology domain-containing protein</fullName>
    </recommendedName>
</protein>
<dbReference type="InterPro" id="IPR051364">
    <property type="entry name" value="Cytokinesis/Rho-signaling"/>
</dbReference>
<evidence type="ECO:0000313" key="9">
    <source>
        <dbReference type="Proteomes" id="UP000663870"/>
    </source>
</evidence>
<evidence type="ECO:0000256" key="1">
    <source>
        <dbReference type="SAM" id="MobiDB-lite"/>
    </source>
</evidence>
<dbReference type="Proteomes" id="UP000663870">
    <property type="component" value="Unassembled WGS sequence"/>
</dbReference>
<evidence type="ECO:0000313" key="4">
    <source>
        <dbReference type="EMBL" id="CAF1201333.1"/>
    </source>
</evidence>
<feature type="domain" description="Anillin homology" evidence="2">
    <location>
        <begin position="89"/>
        <end position="230"/>
    </location>
</feature>
<dbReference type="Proteomes" id="UP000663836">
    <property type="component" value="Unassembled WGS sequence"/>
</dbReference>
<evidence type="ECO:0000313" key="3">
    <source>
        <dbReference type="EMBL" id="CAF1151621.1"/>
    </source>
</evidence>
<feature type="compositionally biased region" description="Acidic residues" evidence="1">
    <location>
        <begin position="442"/>
        <end position="452"/>
    </location>
</feature>
<comment type="caution">
    <text evidence="5">The sequence shown here is derived from an EMBL/GenBank/DDBJ whole genome shotgun (WGS) entry which is preliminary data.</text>
</comment>
<dbReference type="Proteomes" id="UP000663854">
    <property type="component" value="Unassembled WGS sequence"/>
</dbReference>
<gene>
    <name evidence="8" type="ORF">JBS370_LOCUS23285</name>
    <name evidence="6" type="ORF">JXQ802_LOCUS38875</name>
    <name evidence="7" type="ORF">OTI717_LOCUS18062</name>
    <name evidence="4" type="ORF">PYM288_LOCUS24890</name>
    <name evidence="5" type="ORF">RFH988_LOCUS27374</name>
    <name evidence="3" type="ORF">ZHD862_LOCUS20197</name>
</gene>
<feature type="region of interest" description="Disordered" evidence="1">
    <location>
        <begin position="442"/>
        <end position="461"/>
    </location>
</feature>
<feature type="region of interest" description="Disordered" evidence="1">
    <location>
        <begin position="189"/>
        <end position="212"/>
    </location>
</feature>
<proteinExistence type="predicted"/>
<dbReference type="PANTHER" id="PTHR21538:SF24">
    <property type="entry name" value="PH DOMAIN-CONTAINING PROTEIN"/>
    <property type="match status" value="1"/>
</dbReference>
<dbReference type="EMBL" id="CAJNOH010001297">
    <property type="protein sequence ID" value="CAF1201333.1"/>
    <property type="molecule type" value="Genomic_DNA"/>
</dbReference>
<dbReference type="InterPro" id="IPR012966">
    <property type="entry name" value="AHD"/>
</dbReference>